<organism evidence="2 3">
    <name type="scientific">Ustilaginoidea virens</name>
    <name type="common">Rice false smut fungus</name>
    <name type="synonym">Villosiclava virens</name>
    <dbReference type="NCBI Taxonomy" id="1159556"/>
    <lineage>
        <taxon>Eukaryota</taxon>
        <taxon>Fungi</taxon>
        <taxon>Dikarya</taxon>
        <taxon>Ascomycota</taxon>
        <taxon>Pezizomycotina</taxon>
        <taxon>Sordariomycetes</taxon>
        <taxon>Hypocreomycetidae</taxon>
        <taxon>Hypocreales</taxon>
        <taxon>Clavicipitaceae</taxon>
        <taxon>Ustilaginoidea</taxon>
    </lineage>
</organism>
<proteinExistence type="predicted"/>
<protein>
    <submittedName>
        <fullName evidence="2">Uncharacterized protein</fullName>
    </submittedName>
</protein>
<gene>
    <name evidence="2" type="ORF">UVI_02041010</name>
</gene>
<dbReference type="AlphaFoldDB" id="A0A1B5KW79"/>
<feature type="region of interest" description="Disordered" evidence="1">
    <location>
        <begin position="1"/>
        <end position="63"/>
    </location>
</feature>
<feature type="region of interest" description="Disordered" evidence="1">
    <location>
        <begin position="97"/>
        <end position="117"/>
    </location>
</feature>
<name>A0A1B5KW79_USTVR</name>
<dbReference type="Proteomes" id="UP000054053">
    <property type="component" value="Unassembled WGS sequence"/>
</dbReference>
<sequence>MNPSFQPHVRRSSGRRVFRQGKQDGVAGDLWQGRDDGRSRSCQPDLQPNLQPPKLLNGSETNGGGLGLVDATCRERRCGDAAMRRCGDARAPLAANRAGVDQTTADPSWVPTALGPQHSDDPRFRVDMTLGWQMELQFSEAFADTVLMGTEYGTCLAVVLDGEPKSPPVAVPPGQ</sequence>
<evidence type="ECO:0000256" key="1">
    <source>
        <dbReference type="SAM" id="MobiDB-lite"/>
    </source>
</evidence>
<evidence type="ECO:0000313" key="2">
    <source>
        <dbReference type="EMBL" id="GAO15276.1"/>
    </source>
</evidence>
<dbReference type="EMBL" id="BBTG02000023">
    <property type="protein sequence ID" value="GAO15276.1"/>
    <property type="molecule type" value="Genomic_DNA"/>
</dbReference>
<feature type="compositionally biased region" description="Low complexity" evidence="1">
    <location>
        <begin position="43"/>
        <end position="56"/>
    </location>
</feature>
<feature type="compositionally biased region" description="Basic residues" evidence="1">
    <location>
        <begin position="8"/>
        <end position="19"/>
    </location>
</feature>
<reference evidence="3" key="1">
    <citation type="journal article" date="2016" name="Genome Announc.">
        <title>Genome sequence of Ustilaginoidea virens IPU010, a rice pathogenic fungus causing false smut.</title>
        <authorList>
            <person name="Kumagai T."/>
            <person name="Ishii T."/>
            <person name="Terai G."/>
            <person name="Umemura M."/>
            <person name="Machida M."/>
            <person name="Asai K."/>
        </authorList>
    </citation>
    <scope>NUCLEOTIDE SEQUENCE [LARGE SCALE GENOMIC DNA]</scope>
    <source>
        <strain evidence="3">IPU010</strain>
    </source>
</reference>
<evidence type="ECO:0000313" key="3">
    <source>
        <dbReference type="Proteomes" id="UP000054053"/>
    </source>
</evidence>
<accession>A0A1B5KW79</accession>
<comment type="caution">
    <text evidence="2">The sequence shown here is derived from an EMBL/GenBank/DDBJ whole genome shotgun (WGS) entry which is preliminary data.</text>
</comment>